<proteinExistence type="predicted"/>
<dbReference type="AlphaFoldDB" id="A0A518BUY2"/>
<keyword evidence="1 4" id="KW-0378">Hydrolase</keyword>
<evidence type="ECO:0000256" key="1">
    <source>
        <dbReference type="ARBA" id="ARBA00022801"/>
    </source>
</evidence>
<protein>
    <submittedName>
        <fullName evidence="4">Phosphoserine phosphatase RsbU</fullName>
        <ecNumber evidence="4">3.1.3.3</ecNumber>
    </submittedName>
</protein>
<dbReference type="Pfam" id="PF07228">
    <property type="entry name" value="SpoIIE"/>
    <property type="match status" value="1"/>
</dbReference>
<dbReference type="EMBL" id="CP036280">
    <property type="protein sequence ID" value="QDU70779.1"/>
    <property type="molecule type" value="Genomic_DNA"/>
</dbReference>
<dbReference type="PANTHER" id="PTHR43156:SF2">
    <property type="entry name" value="STAGE II SPORULATION PROTEIN E"/>
    <property type="match status" value="1"/>
</dbReference>
<dbReference type="InterPro" id="IPR052016">
    <property type="entry name" value="Bact_Sigma-Reg"/>
</dbReference>
<evidence type="ECO:0000313" key="4">
    <source>
        <dbReference type="EMBL" id="QDU70779.1"/>
    </source>
</evidence>
<dbReference type="SUPFAM" id="SSF55781">
    <property type="entry name" value="GAF domain-like"/>
    <property type="match status" value="1"/>
</dbReference>
<dbReference type="InterPro" id="IPR036457">
    <property type="entry name" value="PPM-type-like_dom_sf"/>
</dbReference>
<keyword evidence="5" id="KW-1185">Reference proteome</keyword>
<dbReference type="SMART" id="SM00065">
    <property type="entry name" value="GAF"/>
    <property type="match status" value="1"/>
</dbReference>
<dbReference type="Gene3D" id="3.60.40.10">
    <property type="entry name" value="PPM-type phosphatase domain"/>
    <property type="match status" value="1"/>
</dbReference>
<feature type="domain" description="GAF" evidence="2">
    <location>
        <begin position="28"/>
        <end position="172"/>
    </location>
</feature>
<dbReference type="KEGG" id="mcad:Pan265_06160"/>
<dbReference type="InterPro" id="IPR001932">
    <property type="entry name" value="PPM-type_phosphatase-like_dom"/>
</dbReference>
<feature type="domain" description="PPM-type phosphatase" evidence="3">
    <location>
        <begin position="199"/>
        <end position="417"/>
    </location>
</feature>
<organism evidence="4 5">
    <name type="scientific">Mucisphaera calidilacus</name>
    <dbReference type="NCBI Taxonomy" id="2527982"/>
    <lineage>
        <taxon>Bacteria</taxon>
        <taxon>Pseudomonadati</taxon>
        <taxon>Planctomycetota</taxon>
        <taxon>Phycisphaerae</taxon>
        <taxon>Phycisphaerales</taxon>
        <taxon>Phycisphaeraceae</taxon>
        <taxon>Mucisphaera</taxon>
    </lineage>
</organism>
<accession>A0A518BUY2</accession>
<evidence type="ECO:0000259" key="2">
    <source>
        <dbReference type="SMART" id="SM00065"/>
    </source>
</evidence>
<dbReference type="SMART" id="SM00331">
    <property type="entry name" value="PP2C_SIG"/>
    <property type="match status" value="1"/>
</dbReference>
<dbReference type="Proteomes" id="UP000320386">
    <property type="component" value="Chromosome"/>
</dbReference>
<dbReference type="PANTHER" id="PTHR43156">
    <property type="entry name" value="STAGE II SPORULATION PROTEIN E-RELATED"/>
    <property type="match status" value="1"/>
</dbReference>
<dbReference type="GO" id="GO:0016791">
    <property type="term" value="F:phosphatase activity"/>
    <property type="evidence" value="ECO:0007669"/>
    <property type="project" value="TreeGrafter"/>
</dbReference>
<gene>
    <name evidence="4" type="primary">rsbU_1</name>
    <name evidence="4" type="ORF">Pan265_06160</name>
</gene>
<dbReference type="Pfam" id="PF01590">
    <property type="entry name" value="GAF"/>
    <property type="match status" value="1"/>
</dbReference>
<reference evidence="4 5" key="1">
    <citation type="submission" date="2019-02" db="EMBL/GenBank/DDBJ databases">
        <title>Deep-cultivation of Planctomycetes and their phenomic and genomic characterization uncovers novel biology.</title>
        <authorList>
            <person name="Wiegand S."/>
            <person name="Jogler M."/>
            <person name="Boedeker C."/>
            <person name="Pinto D."/>
            <person name="Vollmers J."/>
            <person name="Rivas-Marin E."/>
            <person name="Kohn T."/>
            <person name="Peeters S.H."/>
            <person name="Heuer A."/>
            <person name="Rast P."/>
            <person name="Oberbeckmann S."/>
            <person name="Bunk B."/>
            <person name="Jeske O."/>
            <person name="Meyerdierks A."/>
            <person name="Storesund J.E."/>
            <person name="Kallscheuer N."/>
            <person name="Luecker S."/>
            <person name="Lage O.M."/>
            <person name="Pohl T."/>
            <person name="Merkel B.J."/>
            <person name="Hornburger P."/>
            <person name="Mueller R.-W."/>
            <person name="Bruemmer F."/>
            <person name="Labrenz M."/>
            <person name="Spormann A.M."/>
            <person name="Op den Camp H."/>
            <person name="Overmann J."/>
            <person name="Amann R."/>
            <person name="Jetten M.S.M."/>
            <person name="Mascher T."/>
            <person name="Medema M.H."/>
            <person name="Devos D.P."/>
            <person name="Kaster A.-K."/>
            <person name="Ovreas L."/>
            <person name="Rohde M."/>
            <person name="Galperin M.Y."/>
            <person name="Jogler C."/>
        </authorList>
    </citation>
    <scope>NUCLEOTIDE SEQUENCE [LARGE SCALE GENOMIC DNA]</scope>
    <source>
        <strain evidence="4 5">Pan265</strain>
    </source>
</reference>
<dbReference type="Gene3D" id="3.30.450.40">
    <property type="match status" value="1"/>
</dbReference>
<dbReference type="EC" id="3.1.3.3" evidence="4"/>
<evidence type="ECO:0000259" key="3">
    <source>
        <dbReference type="SMART" id="SM00331"/>
    </source>
</evidence>
<name>A0A518BUY2_9BACT</name>
<evidence type="ECO:0000313" key="5">
    <source>
        <dbReference type="Proteomes" id="UP000320386"/>
    </source>
</evidence>
<dbReference type="InterPro" id="IPR003018">
    <property type="entry name" value="GAF"/>
</dbReference>
<sequence length="427" mass="46746">MPDQPGSLRASPLWQVLKVTRQLLLPIDLDTVLRQVIDVACAVHDADRASVFLYDASTRELYARVAKGADEIRFSIEHGIAGHALREREIVNVPDCYSDERFNKDVDKATSYRTNNLLTVPLIGDGDVPVGVLQVLNKRGGPFGVVDEELADVLSTQCAAAVQRAMLIEDRLMRQKLERDLDIASDIQRRTMPEEVPQIAGYEILGWSLPAEQTGGDAYDVAELQGGRMALLLGDATGHGIGPALSVTQVRSMLRLSLRLDAPLDRLVEQINAQVMEDLPAERFVTAFFGVLDAGRHEVAYHAPGQAPILHYKASEDAFERFDATTFPLGILEEIELEARSSIALAPGDVLAVISDGVFEYQNETGRQFGTDRTENAIRKGHADGCPGMLAAIREDVSAYADGAVQNDDMTVLLVRRRADGELESES</sequence>
<dbReference type="InterPro" id="IPR029016">
    <property type="entry name" value="GAF-like_dom_sf"/>
</dbReference>